<reference evidence="1 2" key="1">
    <citation type="submission" date="2020-02" db="EMBL/GenBank/DDBJ databases">
        <title>Draft genome sequence of Haematococcus lacustris strain NIES-144.</title>
        <authorList>
            <person name="Morimoto D."/>
            <person name="Nakagawa S."/>
            <person name="Yoshida T."/>
            <person name="Sawayama S."/>
        </authorList>
    </citation>
    <scope>NUCLEOTIDE SEQUENCE [LARGE SCALE GENOMIC DNA]</scope>
    <source>
        <strain evidence="1 2">NIES-144</strain>
    </source>
</reference>
<feature type="non-terminal residue" evidence="1">
    <location>
        <position position="1"/>
    </location>
</feature>
<accession>A0A699ZK20</accession>
<evidence type="ECO:0000313" key="2">
    <source>
        <dbReference type="Proteomes" id="UP000485058"/>
    </source>
</evidence>
<keyword evidence="2" id="KW-1185">Reference proteome</keyword>
<dbReference type="EMBL" id="BLLF01000946">
    <property type="protein sequence ID" value="GFH16102.1"/>
    <property type="molecule type" value="Genomic_DNA"/>
</dbReference>
<gene>
    <name evidence="1" type="ORF">HaLaN_12458</name>
</gene>
<comment type="caution">
    <text evidence="1">The sequence shown here is derived from an EMBL/GenBank/DDBJ whole genome shotgun (WGS) entry which is preliminary data.</text>
</comment>
<evidence type="ECO:0000313" key="1">
    <source>
        <dbReference type="EMBL" id="GFH16102.1"/>
    </source>
</evidence>
<sequence>ALLASALPGDADSALALLLELSVLAAFYRERTRAAEQMQASLLAEEAAAGAGQEQAKARGRTHSG</sequence>
<dbReference type="AlphaFoldDB" id="A0A699ZK20"/>
<name>A0A699ZK20_HAELA</name>
<dbReference type="Proteomes" id="UP000485058">
    <property type="component" value="Unassembled WGS sequence"/>
</dbReference>
<protein>
    <submittedName>
        <fullName evidence="1">Uncharacterized protein</fullName>
    </submittedName>
</protein>
<organism evidence="1 2">
    <name type="scientific">Haematococcus lacustris</name>
    <name type="common">Green alga</name>
    <name type="synonym">Haematococcus pluvialis</name>
    <dbReference type="NCBI Taxonomy" id="44745"/>
    <lineage>
        <taxon>Eukaryota</taxon>
        <taxon>Viridiplantae</taxon>
        <taxon>Chlorophyta</taxon>
        <taxon>core chlorophytes</taxon>
        <taxon>Chlorophyceae</taxon>
        <taxon>CS clade</taxon>
        <taxon>Chlamydomonadales</taxon>
        <taxon>Haematococcaceae</taxon>
        <taxon>Haematococcus</taxon>
    </lineage>
</organism>
<proteinExistence type="predicted"/>